<evidence type="ECO:0000256" key="1">
    <source>
        <dbReference type="ARBA" id="ARBA00004162"/>
    </source>
</evidence>
<accession>A0A848CAU1</accession>
<comment type="similarity">
    <text evidence="2">Belongs to the YajC family.</text>
</comment>
<dbReference type="InterPro" id="IPR003849">
    <property type="entry name" value="Preprotein_translocase_YajC"/>
</dbReference>
<evidence type="ECO:0000313" key="12">
    <source>
        <dbReference type="EMBL" id="NME51448.1"/>
    </source>
</evidence>
<dbReference type="Proteomes" id="UP000522333">
    <property type="component" value="Unassembled WGS sequence"/>
</dbReference>
<evidence type="ECO:0000256" key="6">
    <source>
        <dbReference type="ARBA" id="ARBA00022692"/>
    </source>
</evidence>
<dbReference type="AlphaFoldDB" id="A0A848CAU1"/>
<evidence type="ECO:0000256" key="2">
    <source>
        <dbReference type="ARBA" id="ARBA00006742"/>
    </source>
</evidence>
<keyword evidence="10 11" id="KW-0472">Membrane</keyword>
<dbReference type="PANTHER" id="PTHR33909">
    <property type="entry name" value="SEC TRANSLOCON ACCESSORY COMPLEX SUBUNIT YAJC"/>
    <property type="match status" value="1"/>
</dbReference>
<dbReference type="Pfam" id="PF02699">
    <property type="entry name" value="YajC"/>
    <property type="match status" value="1"/>
</dbReference>
<evidence type="ECO:0000256" key="11">
    <source>
        <dbReference type="SAM" id="Phobius"/>
    </source>
</evidence>
<feature type="transmembrane region" description="Helical" evidence="11">
    <location>
        <begin position="25"/>
        <end position="44"/>
    </location>
</feature>
<dbReference type="NCBIfam" id="TIGR00739">
    <property type="entry name" value="yajC"/>
    <property type="match status" value="1"/>
</dbReference>
<keyword evidence="7" id="KW-0653">Protein transport</keyword>
<evidence type="ECO:0000313" key="13">
    <source>
        <dbReference type="Proteomes" id="UP000522333"/>
    </source>
</evidence>
<dbReference type="PANTHER" id="PTHR33909:SF1">
    <property type="entry name" value="SEC TRANSLOCON ACCESSORY COMPLEX SUBUNIT YAJC"/>
    <property type="match status" value="1"/>
</dbReference>
<dbReference type="GO" id="GO:0015031">
    <property type="term" value="P:protein transport"/>
    <property type="evidence" value="ECO:0007669"/>
    <property type="project" value="UniProtKB-KW"/>
</dbReference>
<proteinExistence type="inferred from homology"/>
<evidence type="ECO:0000256" key="8">
    <source>
        <dbReference type="ARBA" id="ARBA00022989"/>
    </source>
</evidence>
<dbReference type="EMBL" id="JABAFY010000005">
    <property type="protein sequence ID" value="NME51448.1"/>
    <property type="molecule type" value="Genomic_DNA"/>
</dbReference>
<sequence length="120" mass="13005">MLFESVAFAMGTPQAGGAAPSGGDMLMQFVPLILMFAIFWFLLIRPQQKRAKAHKQMLAELKRGDHVMTSSGLIGRIVEISEEEVVIECGDAKLRMSRGAIGGLIGKSAEKAEAKAEEKK</sequence>
<comment type="subcellular location">
    <subcellularLocation>
        <location evidence="1">Cell membrane</location>
        <topology evidence="1">Single-pass membrane protein</topology>
    </subcellularLocation>
</comment>
<dbReference type="SMART" id="SM01323">
    <property type="entry name" value="YajC"/>
    <property type="match status" value="1"/>
</dbReference>
<keyword evidence="6 11" id="KW-0812">Transmembrane</keyword>
<protein>
    <recommendedName>
        <fullName evidence="3">Sec translocon accessory complex subunit YajC</fullName>
    </recommendedName>
</protein>
<keyword evidence="4" id="KW-0813">Transport</keyword>
<organism evidence="12 13">
    <name type="scientific">Desulfovibrio piger</name>
    <dbReference type="NCBI Taxonomy" id="901"/>
    <lineage>
        <taxon>Bacteria</taxon>
        <taxon>Pseudomonadati</taxon>
        <taxon>Thermodesulfobacteriota</taxon>
        <taxon>Desulfovibrionia</taxon>
        <taxon>Desulfovibrionales</taxon>
        <taxon>Desulfovibrionaceae</taxon>
        <taxon>Desulfovibrio</taxon>
    </lineage>
</organism>
<name>A0A848CAU1_9BACT</name>
<keyword evidence="8 11" id="KW-1133">Transmembrane helix</keyword>
<keyword evidence="5" id="KW-1003">Cell membrane</keyword>
<gene>
    <name evidence="12" type="primary">yajC</name>
    <name evidence="12" type="ORF">HF854_02630</name>
</gene>
<evidence type="ECO:0000256" key="4">
    <source>
        <dbReference type="ARBA" id="ARBA00022448"/>
    </source>
</evidence>
<evidence type="ECO:0000256" key="3">
    <source>
        <dbReference type="ARBA" id="ARBA00014962"/>
    </source>
</evidence>
<dbReference type="PRINTS" id="PR01853">
    <property type="entry name" value="YAJCTRNLCASE"/>
</dbReference>
<evidence type="ECO:0000256" key="5">
    <source>
        <dbReference type="ARBA" id="ARBA00022475"/>
    </source>
</evidence>
<evidence type="ECO:0000256" key="10">
    <source>
        <dbReference type="ARBA" id="ARBA00023136"/>
    </source>
</evidence>
<keyword evidence="9" id="KW-0811">Translocation</keyword>
<evidence type="ECO:0000256" key="9">
    <source>
        <dbReference type="ARBA" id="ARBA00023010"/>
    </source>
</evidence>
<comment type="caution">
    <text evidence="12">The sequence shown here is derived from an EMBL/GenBank/DDBJ whole genome shotgun (WGS) entry which is preliminary data.</text>
</comment>
<evidence type="ECO:0000256" key="7">
    <source>
        <dbReference type="ARBA" id="ARBA00022927"/>
    </source>
</evidence>
<reference evidence="12 13" key="1">
    <citation type="submission" date="2020-04" db="EMBL/GenBank/DDBJ databases">
        <authorList>
            <person name="Hitch T.C.A."/>
            <person name="Wylensek D."/>
            <person name="Clavel T."/>
        </authorList>
    </citation>
    <scope>NUCLEOTIDE SEQUENCE [LARGE SCALE GENOMIC DNA]</scope>
    <source>
        <strain evidence="12 13">PG-251-APC-1</strain>
    </source>
</reference>
<dbReference type="GO" id="GO:0005886">
    <property type="term" value="C:plasma membrane"/>
    <property type="evidence" value="ECO:0007669"/>
    <property type="project" value="UniProtKB-SubCell"/>
</dbReference>